<dbReference type="InterPro" id="IPR010620">
    <property type="entry name" value="SBBP_repeat"/>
</dbReference>
<dbReference type="SUPFAM" id="SSF50939">
    <property type="entry name" value="Sialidases"/>
    <property type="match status" value="1"/>
</dbReference>
<dbReference type="SUPFAM" id="SSF101898">
    <property type="entry name" value="NHL repeat"/>
    <property type="match status" value="1"/>
</dbReference>
<dbReference type="RefSeq" id="WP_194447155.1">
    <property type="nucleotide sequence ID" value="NZ_CP063849.1"/>
</dbReference>
<protein>
    <submittedName>
        <fullName evidence="2">SBBP repeat-containing protein</fullName>
    </submittedName>
</protein>
<sequence>MNPSFSRRCGCLAVVALLTLALNAQPRLESLAALSGDGATQVKSMAVDALGNIYLTGSTTSANLATPGAYRAKRSSSNLYAYSISDGSFEPSYPTRSGYASDVTGDPRQNGEAYALTPDGLRKTTDSGAAWALVDGGLPPGAGPRFLAFSPSQPDVLYVLFAQGIYRSTDSGRSWSAASPLAAAMPPDLKTVVSSLAIDPFDAAHVLAYGYYSYDSRDGGQTWHELPTTLVQAAFDPLQRGVVCALVSEQAGPVSRNVLVRSTDGGRSFQQVPGRPVTQPQAFLLDGKRAGRIYVSGYNDFGTDPGIYRSEDNGATWALGIGTAPGQFLQDTQSGEVFAVTGSEGILRSTDGFRSVTQMKIKAYLGTATIVSSGKLLVRFPDVSTGDAFVAKLDPAGRLQYFTYIGALFQSSGTAITVDSQGRAIVGGFSSGDVIPNATSLTGGAPGSTILFRLSPDGSQMEYATWAPGGVINALALDTNEDVYLAGTTGSSFYATAGSAQPYFTDWPYLPQGPTHNDGFMAKITREGDKLIYSTFMGYGGIDRAWTNSVDSQGNAYAAGTRVWKLNADGSAFLWSTTLQPGEILSGVIDGEGNYYVCGATRWTDMYTTPNAFQHDAPPSYGVYPGDVRFGPPELDGFVAKFDAEGGVVYSTLLGGSSNDSATNITLDGNGQVIVAGYTKSTDLPLRNPIESGQAAAFLTRLSADGSDVAYSTYLPGDSQIRPVGLALRPGGGLILVRSSGLPGTATVELITENLH</sequence>
<dbReference type="PANTHER" id="PTHR35580:SF1">
    <property type="entry name" value="PHYTASE-LIKE DOMAIN-CONTAINING PROTEIN"/>
    <property type="match status" value="1"/>
</dbReference>
<gene>
    <name evidence="2" type="ORF">IRI77_21950</name>
</gene>
<reference evidence="2 3" key="1">
    <citation type="submission" date="2020-10" db="EMBL/GenBank/DDBJ databases">
        <title>Complete genome sequence of Paludibaculum fermentans P105T, a facultatively anaerobic acidobacterium capable of dissimilatory Fe(III) reduction.</title>
        <authorList>
            <person name="Dedysh S.N."/>
            <person name="Beletsky A.V."/>
            <person name="Kulichevskaya I.S."/>
            <person name="Mardanov A.V."/>
            <person name="Ravin N.V."/>
        </authorList>
    </citation>
    <scope>NUCLEOTIDE SEQUENCE [LARGE SCALE GENOMIC DNA]</scope>
    <source>
        <strain evidence="2 3">P105</strain>
    </source>
</reference>
<dbReference type="Gene3D" id="2.130.10.10">
    <property type="entry name" value="YVTN repeat-like/Quinoprotein amine dehydrogenase"/>
    <property type="match status" value="2"/>
</dbReference>
<dbReference type="InterPro" id="IPR015943">
    <property type="entry name" value="WD40/YVTN_repeat-like_dom_sf"/>
</dbReference>
<dbReference type="InterPro" id="IPR036278">
    <property type="entry name" value="Sialidase_sf"/>
</dbReference>
<name>A0A7S7NL08_PALFE</name>
<proteinExistence type="predicted"/>
<dbReference type="Proteomes" id="UP000593892">
    <property type="component" value="Chromosome"/>
</dbReference>
<evidence type="ECO:0000313" key="3">
    <source>
        <dbReference type="Proteomes" id="UP000593892"/>
    </source>
</evidence>
<accession>A0A7S7NL08</accession>
<evidence type="ECO:0000313" key="2">
    <source>
        <dbReference type="EMBL" id="QOY85485.1"/>
    </source>
</evidence>
<dbReference type="KEGG" id="pfer:IRI77_21950"/>
<keyword evidence="3" id="KW-1185">Reference proteome</keyword>
<dbReference type="AlphaFoldDB" id="A0A7S7NL08"/>
<keyword evidence="1" id="KW-0732">Signal</keyword>
<feature type="chain" id="PRO_5032943921" evidence="1">
    <location>
        <begin position="25"/>
        <end position="756"/>
    </location>
</feature>
<dbReference type="EMBL" id="CP063849">
    <property type="protein sequence ID" value="QOY85485.1"/>
    <property type="molecule type" value="Genomic_DNA"/>
</dbReference>
<dbReference type="Pfam" id="PF06739">
    <property type="entry name" value="SBBP"/>
    <property type="match status" value="2"/>
</dbReference>
<dbReference type="PANTHER" id="PTHR35580">
    <property type="entry name" value="CELL SURFACE GLYCOPROTEIN (S-LAYER PROTEIN)-LIKE PROTEIN"/>
    <property type="match status" value="1"/>
</dbReference>
<feature type="signal peptide" evidence="1">
    <location>
        <begin position="1"/>
        <end position="24"/>
    </location>
</feature>
<dbReference type="InterPro" id="IPR052918">
    <property type="entry name" value="Motility_Chemotaxis_Reg"/>
</dbReference>
<evidence type="ECO:0000256" key="1">
    <source>
        <dbReference type="SAM" id="SignalP"/>
    </source>
</evidence>
<dbReference type="CDD" id="cd15482">
    <property type="entry name" value="Sialidase_non-viral"/>
    <property type="match status" value="1"/>
</dbReference>
<organism evidence="2 3">
    <name type="scientific">Paludibaculum fermentans</name>
    <dbReference type="NCBI Taxonomy" id="1473598"/>
    <lineage>
        <taxon>Bacteria</taxon>
        <taxon>Pseudomonadati</taxon>
        <taxon>Acidobacteriota</taxon>
        <taxon>Terriglobia</taxon>
        <taxon>Bryobacterales</taxon>
        <taxon>Bryobacteraceae</taxon>
        <taxon>Paludibaculum</taxon>
    </lineage>
</organism>